<feature type="binding site" evidence="12">
    <location>
        <begin position="218"/>
        <end position="223"/>
    </location>
    <ligand>
        <name>ATP</name>
        <dbReference type="ChEBI" id="CHEBI:30616"/>
    </ligand>
</feature>
<evidence type="ECO:0000256" key="2">
    <source>
        <dbReference type="ARBA" id="ARBA00012035"/>
    </source>
</evidence>
<evidence type="ECO:0000313" key="14">
    <source>
        <dbReference type="EMBL" id="HIV02929.1"/>
    </source>
</evidence>
<comment type="pathway">
    <text evidence="12">Carbohydrate metabolism; D-ribose degradation; D-ribose 5-phosphate from beta-D-ribopyranose: step 2/2.</text>
</comment>
<comment type="similarity">
    <text evidence="1">Belongs to the carbohydrate kinase pfkB family.</text>
</comment>
<keyword evidence="12" id="KW-0963">Cytoplasm</keyword>
<feature type="binding site" evidence="12">
    <location>
        <position position="285"/>
    </location>
    <ligand>
        <name>K(+)</name>
        <dbReference type="ChEBI" id="CHEBI:29103"/>
    </ligand>
</feature>
<dbReference type="PROSITE" id="PS00583">
    <property type="entry name" value="PFKB_KINASES_1"/>
    <property type="match status" value="1"/>
</dbReference>
<feature type="binding site" evidence="12">
    <location>
        <position position="244"/>
    </location>
    <ligand>
        <name>K(+)</name>
        <dbReference type="ChEBI" id="CHEBI:29103"/>
    </ligand>
</feature>
<feature type="binding site" evidence="12">
    <location>
        <position position="289"/>
    </location>
    <ligand>
        <name>K(+)</name>
        <dbReference type="ChEBI" id="CHEBI:29103"/>
    </ligand>
</feature>
<dbReference type="GO" id="GO:0005524">
    <property type="term" value="F:ATP binding"/>
    <property type="evidence" value="ECO:0007669"/>
    <property type="project" value="UniProtKB-UniRule"/>
</dbReference>
<reference evidence="14" key="2">
    <citation type="journal article" date="2021" name="PeerJ">
        <title>Extensive microbial diversity within the chicken gut microbiome revealed by metagenomics and culture.</title>
        <authorList>
            <person name="Gilroy R."/>
            <person name="Ravi A."/>
            <person name="Getino M."/>
            <person name="Pursley I."/>
            <person name="Horton D.L."/>
            <person name="Alikhan N.F."/>
            <person name="Baker D."/>
            <person name="Gharbi K."/>
            <person name="Hall N."/>
            <person name="Watson M."/>
            <person name="Adriaenssens E.M."/>
            <person name="Foster-Nyarko E."/>
            <person name="Jarju S."/>
            <person name="Secka A."/>
            <person name="Antonio M."/>
            <person name="Oren A."/>
            <person name="Chaudhuri R.R."/>
            <person name="La Ragione R."/>
            <person name="Hildebrand F."/>
            <person name="Pallen M.J."/>
        </authorList>
    </citation>
    <scope>NUCLEOTIDE SEQUENCE</scope>
    <source>
        <strain evidence="14">4920</strain>
    </source>
</reference>
<evidence type="ECO:0000256" key="6">
    <source>
        <dbReference type="ARBA" id="ARBA00022741"/>
    </source>
</evidence>
<dbReference type="InterPro" id="IPR011611">
    <property type="entry name" value="PfkB_dom"/>
</dbReference>
<comment type="similarity">
    <text evidence="12">Belongs to the carbohydrate kinase PfkB family. Ribokinase subfamily.</text>
</comment>
<reference evidence="14" key="1">
    <citation type="submission" date="2020-10" db="EMBL/GenBank/DDBJ databases">
        <authorList>
            <person name="Gilroy R."/>
        </authorList>
    </citation>
    <scope>NUCLEOTIDE SEQUENCE</scope>
    <source>
        <strain evidence="14">4920</strain>
    </source>
</reference>
<comment type="function">
    <text evidence="12">Catalyzes the phosphorylation of ribose at O-5 in a reaction requiring ATP and magnesium. The resulting D-ribose-5-phosphate can then be used either for sythesis of nucleotides, histidine, and tryptophan, or as a component of the pentose phosphate pathway.</text>
</comment>
<feature type="binding site" evidence="12">
    <location>
        <begin position="11"/>
        <end position="13"/>
    </location>
    <ligand>
        <name>substrate</name>
    </ligand>
</feature>
<dbReference type="AlphaFoldDB" id="A0A9D1NHV3"/>
<keyword evidence="7 12" id="KW-0418">Kinase</keyword>
<evidence type="ECO:0000256" key="1">
    <source>
        <dbReference type="ARBA" id="ARBA00005380"/>
    </source>
</evidence>
<accession>A0A9D1NHV3</accession>
<dbReference type="PROSITE" id="PS00584">
    <property type="entry name" value="PFKB_KINASES_2"/>
    <property type="match status" value="1"/>
</dbReference>
<keyword evidence="8 12" id="KW-0067">ATP-binding</keyword>
<keyword evidence="5 12" id="KW-0479">Metal-binding</keyword>
<evidence type="ECO:0000256" key="7">
    <source>
        <dbReference type="ARBA" id="ARBA00022777"/>
    </source>
</evidence>
<comment type="caution">
    <text evidence="12">Lacks conserved residue(s) required for the propagation of feature annotation.</text>
</comment>
<feature type="binding site" evidence="12">
    <location>
        <begin position="249"/>
        <end position="250"/>
    </location>
    <ligand>
        <name>ATP</name>
        <dbReference type="ChEBI" id="CHEBI:30616"/>
    </ligand>
</feature>
<dbReference type="HAMAP" id="MF_01987">
    <property type="entry name" value="Ribokinase"/>
    <property type="match status" value="1"/>
</dbReference>
<dbReference type="GO" id="GO:0019303">
    <property type="term" value="P:D-ribose catabolic process"/>
    <property type="evidence" value="ECO:0007669"/>
    <property type="project" value="UniProtKB-UniRule"/>
</dbReference>
<feature type="binding site" evidence="12">
    <location>
        <position position="138"/>
    </location>
    <ligand>
        <name>substrate</name>
    </ligand>
</feature>
<dbReference type="GO" id="GO:0046872">
    <property type="term" value="F:metal ion binding"/>
    <property type="evidence" value="ECO:0007669"/>
    <property type="project" value="UniProtKB-KW"/>
</dbReference>
<dbReference type="PRINTS" id="PR00990">
    <property type="entry name" value="RIBOKINASE"/>
</dbReference>
<dbReference type="NCBIfam" id="TIGR02152">
    <property type="entry name" value="D_ribokin_bact"/>
    <property type="match status" value="1"/>
</dbReference>
<evidence type="ECO:0000256" key="5">
    <source>
        <dbReference type="ARBA" id="ARBA00022723"/>
    </source>
</evidence>
<dbReference type="Pfam" id="PF00294">
    <property type="entry name" value="PfkB"/>
    <property type="match status" value="1"/>
</dbReference>
<evidence type="ECO:0000259" key="13">
    <source>
        <dbReference type="Pfam" id="PF00294"/>
    </source>
</evidence>
<dbReference type="Gene3D" id="3.40.1190.20">
    <property type="match status" value="1"/>
</dbReference>
<comment type="catalytic activity">
    <reaction evidence="12">
        <text>D-ribose + ATP = D-ribose 5-phosphate + ADP + H(+)</text>
        <dbReference type="Rhea" id="RHEA:13697"/>
        <dbReference type="ChEBI" id="CHEBI:15378"/>
        <dbReference type="ChEBI" id="CHEBI:30616"/>
        <dbReference type="ChEBI" id="CHEBI:47013"/>
        <dbReference type="ChEBI" id="CHEBI:78346"/>
        <dbReference type="ChEBI" id="CHEBI:456216"/>
        <dbReference type="EC" id="2.7.1.15"/>
    </reaction>
</comment>
<evidence type="ECO:0000256" key="8">
    <source>
        <dbReference type="ARBA" id="ARBA00022840"/>
    </source>
</evidence>
<comment type="cofactor">
    <cofactor evidence="12">
        <name>Mg(2+)</name>
        <dbReference type="ChEBI" id="CHEBI:18420"/>
    </cofactor>
    <text evidence="12">Requires a divalent cation, most likely magnesium in vivo, as an electrophilic catalyst to aid phosphoryl group transfer. It is the chelate of the metal and the nucleotide that is the actual substrate.</text>
</comment>
<feature type="binding site" evidence="12">
    <location>
        <position position="250"/>
    </location>
    <ligand>
        <name>substrate</name>
    </ligand>
</feature>
<evidence type="ECO:0000256" key="11">
    <source>
        <dbReference type="ARBA" id="ARBA00023277"/>
    </source>
</evidence>
<feature type="binding site" evidence="12">
    <location>
        <begin position="39"/>
        <end position="43"/>
    </location>
    <ligand>
        <name>substrate</name>
    </ligand>
</feature>
<dbReference type="GO" id="GO:0005829">
    <property type="term" value="C:cytosol"/>
    <property type="evidence" value="ECO:0007669"/>
    <property type="project" value="TreeGrafter"/>
</dbReference>
<feature type="binding site" evidence="12">
    <location>
        <position position="182"/>
    </location>
    <ligand>
        <name>ATP</name>
        <dbReference type="ChEBI" id="CHEBI:30616"/>
    </ligand>
</feature>
<dbReference type="Proteomes" id="UP000886743">
    <property type="component" value="Unassembled WGS sequence"/>
</dbReference>
<dbReference type="CDD" id="cd01174">
    <property type="entry name" value="ribokinase"/>
    <property type="match status" value="1"/>
</dbReference>
<keyword evidence="4 12" id="KW-0808">Transferase</keyword>
<evidence type="ECO:0000256" key="10">
    <source>
        <dbReference type="ARBA" id="ARBA00022958"/>
    </source>
</evidence>
<evidence type="ECO:0000313" key="15">
    <source>
        <dbReference type="Proteomes" id="UP000886743"/>
    </source>
</evidence>
<dbReference type="PANTHER" id="PTHR10584">
    <property type="entry name" value="SUGAR KINASE"/>
    <property type="match status" value="1"/>
</dbReference>
<feature type="binding site" evidence="12">
    <location>
        <position position="283"/>
    </location>
    <ligand>
        <name>K(+)</name>
        <dbReference type="ChEBI" id="CHEBI:29103"/>
    </ligand>
</feature>
<feature type="domain" description="Carbohydrate kinase PfkB" evidence="13">
    <location>
        <begin position="1"/>
        <end position="293"/>
    </location>
</feature>
<keyword evidence="6 12" id="KW-0547">Nucleotide-binding</keyword>
<comment type="activity regulation">
    <text evidence="12">Activated by a monovalent cation that binds near, but not in, the active site. The most likely occupant of the site in vivo is potassium. Ion binding induces a conformational change that may alter substrate affinity.</text>
</comment>
<evidence type="ECO:0000256" key="3">
    <source>
        <dbReference type="ARBA" id="ARBA00016943"/>
    </source>
</evidence>
<dbReference type="GO" id="GO:0004747">
    <property type="term" value="F:ribokinase activity"/>
    <property type="evidence" value="ECO:0007669"/>
    <property type="project" value="UniProtKB-UniRule"/>
</dbReference>
<dbReference type="PANTHER" id="PTHR10584:SF166">
    <property type="entry name" value="RIBOKINASE"/>
    <property type="match status" value="1"/>
</dbReference>
<name>A0A9D1NHV3_9FIRM</name>
<protein>
    <recommendedName>
        <fullName evidence="3 12">Ribokinase</fullName>
        <shortName evidence="12">RK</shortName>
        <ecNumber evidence="2 12">2.7.1.15</ecNumber>
    </recommendedName>
</protein>
<feature type="binding site" evidence="12">
    <location>
        <position position="280"/>
    </location>
    <ligand>
        <name>K(+)</name>
        <dbReference type="ChEBI" id="CHEBI:29103"/>
    </ligand>
</feature>
<evidence type="ECO:0000256" key="12">
    <source>
        <dbReference type="HAMAP-Rule" id="MF_01987"/>
    </source>
</evidence>
<keyword evidence="10 12" id="KW-0630">Potassium</keyword>
<organism evidence="14 15">
    <name type="scientific">Candidatus Aphodoplasma excrementigallinarum</name>
    <dbReference type="NCBI Taxonomy" id="2840673"/>
    <lineage>
        <taxon>Bacteria</taxon>
        <taxon>Bacillati</taxon>
        <taxon>Bacillota</taxon>
        <taxon>Clostridia</taxon>
        <taxon>Eubacteriales</taxon>
        <taxon>Candidatus Aphodoplasma</taxon>
    </lineage>
</organism>
<dbReference type="InterPro" id="IPR011877">
    <property type="entry name" value="Ribokinase"/>
</dbReference>
<feature type="active site" description="Proton acceptor" evidence="12">
    <location>
        <position position="250"/>
    </location>
</feature>
<comment type="subunit">
    <text evidence="12">Homodimer.</text>
</comment>
<comment type="subcellular location">
    <subcellularLocation>
        <location evidence="12">Cytoplasm</location>
    </subcellularLocation>
</comment>
<dbReference type="EMBL" id="DVOF01000143">
    <property type="protein sequence ID" value="HIV02929.1"/>
    <property type="molecule type" value="Genomic_DNA"/>
</dbReference>
<feature type="binding site" evidence="12">
    <location>
        <position position="246"/>
    </location>
    <ligand>
        <name>K(+)</name>
        <dbReference type="ChEBI" id="CHEBI:29103"/>
    </ligand>
</feature>
<comment type="caution">
    <text evidence="14">The sequence shown here is derived from an EMBL/GenBank/DDBJ whole genome shotgun (WGS) entry which is preliminary data.</text>
</comment>
<dbReference type="SUPFAM" id="SSF53613">
    <property type="entry name" value="Ribokinase-like"/>
    <property type="match status" value="1"/>
</dbReference>
<dbReference type="EC" id="2.7.1.15" evidence="2 12"/>
<keyword evidence="9 12" id="KW-0460">Magnesium</keyword>
<proteinExistence type="inferred from homology"/>
<evidence type="ECO:0000256" key="4">
    <source>
        <dbReference type="ARBA" id="ARBA00022679"/>
    </source>
</evidence>
<sequence length="305" mass="31355">MKHILVVGSMNADLVIQTPRMPRMGETVRGGGFRVNTGGKGANQAAAIAKLGGDIKLLGCVGADPYGEMLLSNLSRFGVQTDGAQTVDTATGVAVITVCGGDNCIILDAGANACMTPEVIDANAALFAWADYCVLQLEIPLETVLHTARAAKKNGAKVVLNPAPMCPLPEELLALVDLFVPNSSEAELFLSHPVEGIEGAKAAAAEIRARGVPDVIITLGGDGCVYSVGGSVQHHGIVDTPVVDTTAAGDTFVAGVLVCLTEGRSMAEAVRFATHASALCVSRSGAMASVPTRDEVEAFMARNGK</sequence>
<dbReference type="InterPro" id="IPR002173">
    <property type="entry name" value="Carboh/pur_kinase_PfkB_CS"/>
</dbReference>
<dbReference type="InterPro" id="IPR029056">
    <property type="entry name" value="Ribokinase-like"/>
</dbReference>
<keyword evidence="11 12" id="KW-0119">Carbohydrate metabolism</keyword>
<gene>
    <name evidence="12 14" type="primary">rbsK</name>
    <name evidence="14" type="ORF">IAC74_05085</name>
</gene>
<evidence type="ECO:0000256" key="9">
    <source>
        <dbReference type="ARBA" id="ARBA00022842"/>
    </source>
</evidence>
<dbReference type="InterPro" id="IPR002139">
    <property type="entry name" value="Ribo/fructo_kinase"/>
</dbReference>